<name>A0A0J1FVQ9_9FIRM</name>
<dbReference type="AlphaFoldDB" id="A0A0J1FVQ9"/>
<organism evidence="1 2">
    <name type="scientific">Desulfosporosinus acididurans</name>
    <dbReference type="NCBI Taxonomy" id="476652"/>
    <lineage>
        <taxon>Bacteria</taxon>
        <taxon>Bacillati</taxon>
        <taxon>Bacillota</taxon>
        <taxon>Clostridia</taxon>
        <taxon>Eubacteriales</taxon>
        <taxon>Desulfitobacteriaceae</taxon>
        <taxon>Desulfosporosinus</taxon>
    </lineage>
</organism>
<evidence type="ECO:0000313" key="1">
    <source>
        <dbReference type="EMBL" id="KLU67397.1"/>
    </source>
</evidence>
<comment type="caution">
    <text evidence="1">The sequence shown here is derived from an EMBL/GenBank/DDBJ whole genome shotgun (WGS) entry which is preliminary data.</text>
</comment>
<reference evidence="1 2" key="1">
    <citation type="submission" date="2015-06" db="EMBL/GenBank/DDBJ databases">
        <title>Draft genome of the moderately acidophilic sulfate reducer Candidatus Desulfosporosinus acididurans strain M1.</title>
        <authorList>
            <person name="Poehlein A."/>
            <person name="Petzsch P."/>
            <person name="Johnson B.D."/>
            <person name="Schloemann M."/>
            <person name="Daniel R."/>
            <person name="Muehling M."/>
        </authorList>
    </citation>
    <scope>NUCLEOTIDE SEQUENCE [LARGE SCALE GENOMIC DNA]</scope>
    <source>
        <strain evidence="1 2">M1</strain>
    </source>
</reference>
<keyword evidence="2" id="KW-1185">Reference proteome</keyword>
<sequence length="54" mass="6162">MAKGPTKEQFKILLKEEIAAWEKRASELRGKLKEQAIGRKLECECLLDAFEGNI</sequence>
<dbReference type="EMBL" id="LDZY01000002">
    <property type="protein sequence ID" value="KLU67397.1"/>
    <property type="molecule type" value="Genomic_DNA"/>
</dbReference>
<dbReference type="RefSeq" id="WP_161796410.1">
    <property type="nucleotide sequence ID" value="NZ_LDZY01000002.1"/>
</dbReference>
<dbReference type="PATRIC" id="fig|476652.3.peg.620"/>
<dbReference type="Proteomes" id="UP000036356">
    <property type="component" value="Unassembled WGS sequence"/>
</dbReference>
<proteinExistence type="predicted"/>
<protein>
    <submittedName>
        <fullName evidence="1">Uncharacterized protein</fullName>
    </submittedName>
</protein>
<gene>
    <name evidence="1" type="ORF">DEAC_c06090</name>
</gene>
<accession>A0A0J1FVQ9</accession>
<evidence type="ECO:0000313" key="2">
    <source>
        <dbReference type="Proteomes" id="UP000036356"/>
    </source>
</evidence>